<dbReference type="InterPro" id="IPR046849">
    <property type="entry name" value="E2_motif"/>
</dbReference>
<evidence type="ECO:0000256" key="1">
    <source>
        <dbReference type="ARBA" id="ARBA00006643"/>
    </source>
</evidence>
<keyword evidence="2" id="KW-0677">Repeat</keyword>
<dbReference type="InterPro" id="IPR002885">
    <property type="entry name" value="PPR_rpt"/>
</dbReference>
<dbReference type="InterPro" id="IPR046848">
    <property type="entry name" value="E_motif"/>
</dbReference>
<dbReference type="PANTHER" id="PTHR47926:SF344">
    <property type="entry name" value="OS07G0636900 PROTEIN"/>
    <property type="match status" value="1"/>
</dbReference>
<dbReference type="FunFam" id="1.25.40.10:FF:000690">
    <property type="entry name" value="Pentatricopeptide repeat-containing protein"/>
    <property type="match status" value="1"/>
</dbReference>
<dbReference type="Proteomes" id="UP000195402">
    <property type="component" value="Unassembled WGS sequence"/>
</dbReference>
<comment type="caution">
    <text evidence="4">The sequence shown here is derived from an EMBL/GenBank/DDBJ whole genome shotgun (WGS) entry which is preliminary data.</text>
</comment>
<dbReference type="InParanoid" id="A0A200RBS4"/>
<dbReference type="GO" id="GO:0009451">
    <property type="term" value="P:RNA modification"/>
    <property type="evidence" value="ECO:0007669"/>
    <property type="project" value="InterPro"/>
</dbReference>
<dbReference type="PANTHER" id="PTHR47926">
    <property type="entry name" value="PENTATRICOPEPTIDE REPEAT-CONTAINING PROTEIN"/>
    <property type="match status" value="1"/>
</dbReference>
<dbReference type="OMA" id="FSWSSMM"/>
<dbReference type="Pfam" id="PF13041">
    <property type="entry name" value="PPR_2"/>
    <property type="match status" value="2"/>
</dbReference>
<accession>A0A200RBS4</accession>
<feature type="repeat" description="PPR" evidence="3">
    <location>
        <begin position="96"/>
        <end position="130"/>
    </location>
</feature>
<dbReference type="GO" id="GO:0003729">
    <property type="term" value="F:mRNA binding"/>
    <property type="evidence" value="ECO:0007669"/>
    <property type="project" value="UniProtKB-ARBA"/>
</dbReference>
<keyword evidence="5" id="KW-1185">Reference proteome</keyword>
<dbReference type="PROSITE" id="PS51375">
    <property type="entry name" value="PPR"/>
    <property type="match status" value="3"/>
</dbReference>
<protein>
    <submittedName>
        <fullName evidence="4">Pentatricopeptide repeat</fullName>
    </submittedName>
</protein>
<dbReference type="NCBIfam" id="TIGR00756">
    <property type="entry name" value="PPR"/>
    <property type="match status" value="5"/>
</dbReference>
<dbReference type="Gene3D" id="1.25.40.10">
    <property type="entry name" value="Tetratricopeptide repeat domain"/>
    <property type="match status" value="3"/>
</dbReference>
<evidence type="ECO:0000256" key="2">
    <source>
        <dbReference type="ARBA" id="ARBA00022737"/>
    </source>
</evidence>
<dbReference type="Pfam" id="PF01535">
    <property type="entry name" value="PPR"/>
    <property type="match status" value="4"/>
</dbReference>
<sequence>MIRAYLNAQNPQESMSLFFQMRLYEGIVLDSFSLSLVLQACGRSKNDWNGRRVHTHVWKLGFILDLFVQTALVEMYARFGTLDVAQRVFDEMYEPDLVSYNVMLAEYARVGEIELARRLFDKMPEKDLVSWNTLIHGYASTGNVGAARQLFNNSSERDLVSWSSMISAYAKNRQSNEALRLFHKMQLANVKPDKVTMVSVLSACGEMGALNMGKMIHEYIERNRIEVDVKLGTSLVDMYAKCGDITNSLEVFNKMHLRDVLTWSSMIIGLANHGFAELALDHFSKMMSEGFKPNDITFVGVLSACNHVGLVDMGWKYFKSMSDFHGIEHKVEHYGCMVDLLGRAGQLEEARELIRSMPFAPDAVVWRALLGGCRIHKNVEFAEEAALNLLQLEPQVDGNYVLLSNVYYEAKNWEKVMNVRKMMRGGSIQKVVPGSSSIEVDNGVHEFIAGDESHPKSKEIYKMLDEISDRLIVDILQDVDEHGVL</sequence>
<dbReference type="OrthoDB" id="750171at2759"/>
<evidence type="ECO:0000313" key="4">
    <source>
        <dbReference type="EMBL" id="OVA20175.1"/>
    </source>
</evidence>
<dbReference type="Pfam" id="PF20431">
    <property type="entry name" value="E_motif"/>
    <property type="match status" value="1"/>
</dbReference>
<dbReference type="FunFam" id="1.25.40.10:FF:000333">
    <property type="entry name" value="Pentatricopeptide repeat-containing protein"/>
    <property type="match status" value="1"/>
</dbReference>
<proteinExistence type="inferred from homology"/>
<dbReference type="InterPro" id="IPR046960">
    <property type="entry name" value="PPR_At4g14850-like_plant"/>
</dbReference>
<dbReference type="Pfam" id="PF20430">
    <property type="entry name" value="Eplus_motif"/>
    <property type="match status" value="1"/>
</dbReference>
<evidence type="ECO:0000256" key="3">
    <source>
        <dbReference type="PROSITE-ProRule" id="PRU00708"/>
    </source>
</evidence>
<feature type="repeat" description="PPR" evidence="3">
    <location>
        <begin position="259"/>
        <end position="293"/>
    </location>
</feature>
<reference evidence="4 5" key="1">
    <citation type="journal article" date="2017" name="Mol. Plant">
        <title>The Genome of Medicinal Plant Macleaya cordata Provides New Insights into Benzylisoquinoline Alkaloids Metabolism.</title>
        <authorList>
            <person name="Liu X."/>
            <person name="Liu Y."/>
            <person name="Huang P."/>
            <person name="Ma Y."/>
            <person name="Qing Z."/>
            <person name="Tang Q."/>
            <person name="Cao H."/>
            <person name="Cheng P."/>
            <person name="Zheng Y."/>
            <person name="Yuan Z."/>
            <person name="Zhou Y."/>
            <person name="Liu J."/>
            <person name="Tang Z."/>
            <person name="Zhuo Y."/>
            <person name="Zhang Y."/>
            <person name="Yu L."/>
            <person name="Huang J."/>
            <person name="Yang P."/>
            <person name="Peng Q."/>
            <person name="Zhang J."/>
            <person name="Jiang W."/>
            <person name="Zhang Z."/>
            <person name="Lin K."/>
            <person name="Ro D.K."/>
            <person name="Chen X."/>
            <person name="Xiong X."/>
            <person name="Shang Y."/>
            <person name="Huang S."/>
            <person name="Zeng J."/>
        </authorList>
    </citation>
    <scope>NUCLEOTIDE SEQUENCE [LARGE SCALE GENOMIC DNA]</scope>
    <source>
        <strain evidence="5">cv. BLH2017</strain>
        <tissue evidence="4">Root</tissue>
    </source>
</reference>
<dbReference type="AlphaFoldDB" id="A0A200RBS4"/>
<comment type="similarity">
    <text evidence="1">Belongs to the PPR family. PCMP-H subfamily.</text>
</comment>
<organism evidence="4 5">
    <name type="scientific">Macleaya cordata</name>
    <name type="common">Five-seeded plume-poppy</name>
    <name type="synonym">Bocconia cordata</name>
    <dbReference type="NCBI Taxonomy" id="56857"/>
    <lineage>
        <taxon>Eukaryota</taxon>
        <taxon>Viridiplantae</taxon>
        <taxon>Streptophyta</taxon>
        <taxon>Embryophyta</taxon>
        <taxon>Tracheophyta</taxon>
        <taxon>Spermatophyta</taxon>
        <taxon>Magnoliopsida</taxon>
        <taxon>Ranunculales</taxon>
        <taxon>Papaveraceae</taxon>
        <taxon>Papaveroideae</taxon>
        <taxon>Macleaya</taxon>
    </lineage>
</organism>
<dbReference type="InterPro" id="IPR011990">
    <property type="entry name" value="TPR-like_helical_dom_sf"/>
</dbReference>
<dbReference type="EMBL" id="MVGT01000146">
    <property type="protein sequence ID" value="OVA20175.1"/>
    <property type="molecule type" value="Genomic_DNA"/>
</dbReference>
<gene>
    <name evidence="4" type="ORF">BVC80_1663g72</name>
</gene>
<name>A0A200RBS4_MACCD</name>
<evidence type="ECO:0000313" key="5">
    <source>
        <dbReference type="Proteomes" id="UP000195402"/>
    </source>
</evidence>
<feature type="repeat" description="PPR" evidence="3">
    <location>
        <begin position="158"/>
        <end position="192"/>
    </location>
</feature>